<sequence length="65" mass="7499">MSDNHYYVNRRKIQETLNKTEDIADFVITNNYIVVNLKTGEKIVISGKEESGLRFDILKQGHKSS</sequence>
<keyword evidence="2" id="KW-1185">Reference proteome</keyword>
<protein>
    <submittedName>
        <fullName evidence="1">Uncharacterized protein</fullName>
    </submittedName>
</protein>
<dbReference type="EMBL" id="CP012600">
    <property type="protein sequence ID" value="ALC80805.1"/>
    <property type="molecule type" value="Genomic_DNA"/>
</dbReference>
<evidence type="ECO:0000313" key="1">
    <source>
        <dbReference type="EMBL" id="ALC80805.1"/>
    </source>
</evidence>
<dbReference type="Proteomes" id="UP000067625">
    <property type="component" value="Chromosome"/>
</dbReference>
<evidence type="ECO:0000313" key="2">
    <source>
        <dbReference type="Proteomes" id="UP000067625"/>
    </source>
</evidence>
<accession>A0A0M4FS85</accession>
<proteinExistence type="predicted"/>
<dbReference type="RefSeq" id="WP_053602550.1">
    <property type="nucleotide sequence ID" value="NZ_CP012600.1"/>
</dbReference>
<reference evidence="2" key="1">
    <citation type="submission" date="2015-08" db="EMBL/GenBank/DDBJ databases">
        <title>Genome sequencing project for genomic taxonomy and phylogenomics of Bacillus-like bacteria.</title>
        <authorList>
            <person name="Liu B."/>
            <person name="Wang J."/>
            <person name="Zhu Y."/>
            <person name="Liu G."/>
            <person name="Chen Q."/>
            <person name="Chen Z."/>
            <person name="Lan J."/>
            <person name="Che J."/>
            <person name="Ge C."/>
            <person name="Shi H."/>
            <person name="Pan Z."/>
            <person name="Liu X."/>
        </authorList>
    </citation>
    <scope>NUCLEOTIDE SEQUENCE [LARGE SCALE GENOMIC DNA]</scope>
    <source>
        <strain evidence="2">FJAT-4402</strain>
    </source>
</reference>
<dbReference type="PATRIC" id="fig|1441095.3.peg.835"/>
<name>A0A0M4FS85_9BACI</name>
<gene>
    <name evidence="1" type="ORF">AM592_03800</name>
</gene>
<dbReference type="AlphaFoldDB" id="A0A0M4FS85"/>
<reference evidence="1 2" key="2">
    <citation type="journal article" date="2016" name="Int. J. Syst. Evol. Microbiol.">
        <title>Bacillus gobiensis sp. nov., isolated from a soil sample.</title>
        <authorList>
            <person name="Liu B."/>
            <person name="Liu G.H."/>
            <person name="Cetin S."/>
            <person name="Schumann P."/>
            <person name="Pan Z.Z."/>
            <person name="Chen Q.Q."/>
        </authorList>
    </citation>
    <scope>NUCLEOTIDE SEQUENCE [LARGE SCALE GENOMIC DNA]</scope>
    <source>
        <strain evidence="1 2">FJAT-4402</strain>
    </source>
</reference>
<organism evidence="1 2">
    <name type="scientific">Bacillus gobiensis</name>
    <dbReference type="NCBI Taxonomy" id="1441095"/>
    <lineage>
        <taxon>Bacteria</taxon>
        <taxon>Bacillati</taxon>
        <taxon>Bacillota</taxon>
        <taxon>Bacilli</taxon>
        <taxon>Bacillales</taxon>
        <taxon>Bacillaceae</taxon>
        <taxon>Bacillus</taxon>
    </lineage>
</organism>